<name>A0A4R9AI77_9MICO</name>
<evidence type="ECO:0000313" key="3">
    <source>
        <dbReference type="Proteomes" id="UP000298170"/>
    </source>
</evidence>
<organism evidence="2 3">
    <name type="scientific">Cryobacterium suzukii</name>
    <dbReference type="NCBI Taxonomy" id="1259198"/>
    <lineage>
        <taxon>Bacteria</taxon>
        <taxon>Bacillati</taxon>
        <taxon>Actinomycetota</taxon>
        <taxon>Actinomycetes</taxon>
        <taxon>Micrococcales</taxon>
        <taxon>Microbacteriaceae</taxon>
        <taxon>Cryobacterium</taxon>
    </lineage>
</organism>
<reference evidence="2 3" key="1">
    <citation type="submission" date="2019-03" db="EMBL/GenBank/DDBJ databases">
        <title>Genomics of glacier-inhabiting Cryobacterium strains.</title>
        <authorList>
            <person name="Liu Q."/>
            <person name="Xin Y.-H."/>
        </authorList>
    </citation>
    <scope>NUCLEOTIDE SEQUENCE [LARGE SCALE GENOMIC DNA]</scope>
    <source>
        <strain evidence="2 3">Sr39</strain>
    </source>
</reference>
<keyword evidence="3" id="KW-1185">Reference proteome</keyword>
<keyword evidence="1" id="KW-1133">Transmembrane helix</keyword>
<accession>A0A4R9AI77</accession>
<feature type="transmembrane region" description="Helical" evidence="1">
    <location>
        <begin position="32"/>
        <end position="53"/>
    </location>
</feature>
<evidence type="ECO:0000313" key="2">
    <source>
        <dbReference type="EMBL" id="TFD62708.1"/>
    </source>
</evidence>
<comment type="caution">
    <text evidence="2">The sequence shown here is derived from an EMBL/GenBank/DDBJ whole genome shotgun (WGS) entry which is preliminary data.</text>
</comment>
<dbReference type="Proteomes" id="UP000298170">
    <property type="component" value="Unassembled WGS sequence"/>
</dbReference>
<keyword evidence="1" id="KW-0472">Membrane</keyword>
<dbReference type="EMBL" id="SOHJ01000002">
    <property type="protein sequence ID" value="TFD62708.1"/>
    <property type="molecule type" value="Genomic_DNA"/>
</dbReference>
<dbReference type="RefSeq" id="WP_134513056.1">
    <property type="nucleotide sequence ID" value="NZ_SOHJ01000002.1"/>
</dbReference>
<evidence type="ECO:0000256" key="1">
    <source>
        <dbReference type="SAM" id="Phobius"/>
    </source>
</evidence>
<sequence>MTLFGALLLSLTPLLAFWPSIGSVDELVTRFGFFGMGVALVAFVGHTLSLPAFHEHKIGLTSSIRGVGLSGGTRR</sequence>
<protein>
    <submittedName>
        <fullName evidence="2">Uncharacterized protein</fullName>
    </submittedName>
</protein>
<dbReference type="AlphaFoldDB" id="A0A4R9AI77"/>
<proteinExistence type="predicted"/>
<gene>
    <name evidence="2" type="ORF">E3T39_01860</name>
</gene>
<keyword evidence="1" id="KW-0812">Transmembrane</keyword>